<sequence>MALMADIDETDSSADRERQAASLFELSRIVGEDLLAFMLAVAPSDDICGDVLGDEAKMAVAECIWVAATNRVDEQSDGEGYYIWRPALPAVTLVNLFCTYDPELKTSLATSYHLRAGGRRPDVDPDSATSLDECLQVIACDCFAARLVGDGRQDHSWGVTRAHPLMNVVRERLHEDSEPITQLHRSATAATDESERQWSDSFPYSRQMEVHWSTGGGGSLDLRDVGDSLISNVVLDTDLDDQVLPRVADAVQDNLTRARDLATGKLVNVKTLVGIGNVTLADDVGAIDLAGVGKLRRPTVLDSRTNSFADSPTAILELERSLRYNEARLSPMPRIGSGSDDLQQFIADNERRQKFVPAMLESAEALQEDIRRVRFAMVMSSPESAIMAPTWLFNREYNPLTNCGSNSHNPSGWNFGVAADHVTVDAATAAEIAAWTSKMNHLPDSLKIGRRRLLQATTERADAIDRFIDAVVAWESMFGAAQDSALRVTGSMALILQPTDVEARRALHKTLNTYYKSRSDLVHGAVGHDKETKEFKVANMPTYASQATRYAIDSFKHILDNPDLIPLDSTARSKRILLGI</sequence>
<dbReference type="EMBL" id="JARXVC010000017">
    <property type="protein sequence ID" value="MDH6283909.1"/>
    <property type="molecule type" value="Genomic_DNA"/>
</dbReference>
<reference evidence="1 2" key="1">
    <citation type="submission" date="2023-04" db="EMBL/GenBank/DDBJ databases">
        <title>Forest soil microbial communities from Buena Vista Peninsula, Colon Province, Panama.</title>
        <authorList>
            <person name="Bouskill N."/>
        </authorList>
    </citation>
    <scope>NUCLEOTIDE SEQUENCE [LARGE SCALE GENOMIC DNA]</scope>
    <source>
        <strain evidence="1 2">CFH S0262</strain>
    </source>
</reference>
<proteinExistence type="predicted"/>
<dbReference type="Proteomes" id="UP001160334">
    <property type="component" value="Unassembled WGS sequence"/>
</dbReference>
<protein>
    <recommendedName>
        <fullName evidence="3">Apea-like HEPN domain-containing protein</fullName>
    </recommendedName>
</protein>
<evidence type="ECO:0008006" key="3">
    <source>
        <dbReference type="Google" id="ProtNLM"/>
    </source>
</evidence>
<name>A0ABT6MHW0_9NOCA</name>
<keyword evidence="2" id="KW-1185">Reference proteome</keyword>
<evidence type="ECO:0000313" key="2">
    <source>
        <dbReference type="Proteomes" id="UP001160334"/>
    </source>
</evidence>
<gene>
    <name evidence="1" type="ORF">M2280_005160</name>
</gene>
<organism evidence="1 2">
    <name type="scientific">Prescottella agglutinans</name>
    <dbReference type="NCBI Taxonomy" id="1644129"/>
    <lineage>
        <taxon>Bacteria</taxon>
        <taxon>Bacillati</taxon>
        <taxon>Actinomycetota</taxon>
        <taxon>Actinomycetes</taxon>
        <taxon>Mycobacteriales</taxon>
        <taxon>Nocardiaceae</taxon>
        <taxon>Prescottella</taxon>
    </lineage>
</organism>
<comment type="caution">
    <text evidence="1">The sequence shown here is derived from an EMBL/GenBank/DDBJ whole genome shotgun (WGS) entry which is preliminary data.</text>
</comment>
<evidence type="ECO:0000313" key="1">
    <source>
        <dbReference type="EMBL" id="MDH6283909.1"/>
    </source>
</evidence>
<accession>A0ABT6MHW0</accession>